<sequence>MTARVESGSNAEQIRQLQFLNDNLKREKNEMEQKFREKTILLEAQIRDEKEKREKSERRAEKEKENSKRERDEKVVIKEMLQNEKEEKNQALQMQKYLEDRFYDVDKEKRKTEQALLHKSEEVKEANERFYESETVEKQEIERRRKLEKEIQRLNWENDQLKKEIKQIKNDFNDQVNQASDYEIKYQSEIQEKEALWKIVQDKEFQRQQIDVLRRNEQKEKEYIQKRADVAEKQVAELNEKLLDAQNEVSVQQEENEKEKEEKQHFQQYKIIDNQLNLLFQNHQKQLFLN</sequence>
<evidence type="ECO:0000313" key="3">
    <source>
        <dbReference type="EMBL" id="KAA6373161.1"/>
    </source>
</evidence>
<evidence type="ECO:0000256" key="1">
    <source>
        <dbReference type="SAM" id="Coils"/>
    </source>
</evidence>
<name>A0A5J4UT78_9EUKA</name>
<evidence type="ECO:0000313" key="4">
    <source>
        <dbReference type="Proteomes" id="UP000324800"/>
    </source>
</evidence>
<reference evidence="3 4" key="1">
    <citation type="submission" date="2019-03" db="EMBL/GenBank/DDBJ databases">
        <title>Single cell metagenomics reveals metabolic interactions within the superorganism composed of flagellate Streblomastix strix and complex community of Bacteroidetes bacteria on its surface.</title>
        <authorList>
            <person name="Treitli S.C."/>
            <person name="Kolisko M."/>
            <person name="Husnik F."/>
            <person name="Keeling P."/>
            <person name="Hampl V."/>
        </authorList>
    </citation>
    <scope>NUCLEOTIDE SEQUENCE [LARGE SCALE GENOMIC DNA]</scope>
    <source>
        <strain evidence="3">ST1C</strain>
    </source>
</reference>
<dbReference type="AlphaFoldDB" id="A0A5J4UT78"/>
<accession>A0A5J4UT78</accession>
<comment type="caution">
    <text evidence="3">The sequence shown here is derived from an EMBL/GenBank/DDBJ whole genome shotgun (WGS) entry which is preliminary data.</text>
</comment>
<protein>
    <submittedName>
        <fullName evidence="3">Uncharacterized protein</fullName>
    </submittedName>
</protein>
<proteinExistence type="predicted"/>
<dbReference type="EMBL" id="SNRW01012976">
    <property type="protein sequence ID" value="KAA6373161.1"/>
    <property type="molecule type" value="Genomic_DNA"/>
</dbReference>
<dbReference type="Proteomes" id="UP000324800">
    <property type="component" value="Unassembled WGS sequence"/>
</dbReference>
<organism evidence="3 4">
    <name type="scientific">Streblomastix strix</name>
    <dbReference type="NCBI Taxonomy" id="222440"/>
    <lineage>
        <taxon>Eukaryota</taxon>
        <taxon>Metamonada</taxon>
        <taxon>Preaxostyla</taxon>
        <taxon>Oxymonadida</taxon>
        <taxon>Streblomastigidae</taxon>
        <taxon>Streblomastix</taxon>
    </lineage>
</organism>
<feature type="coiled-coil region" evidence="1">
    <location>
        <begin position="214"/>
        <end position="262"/>
    </location>
</feature>
<keyword evidence="1" id="KW-0175">Coiled coil</keyword>
<feature type="region of interest" description="Disordered" evidence="2">
    <location>
        <begin position="46"/>
        <end position="75"/>
    </location>
</feature>
<dbReference type="OrthoDB" id="2020852at2759"/>
<gene>
    <name evidence="3" type="ORF">EZS28_031312</name>
</gene>
<evidence type="ECO:0000256" key="2">
    <source>
        <dbReference type="SAM" id="MobiDB-lite"/>
    </source>
</evidence>